<comment type="caution">
    <text evidence="17">The sequence shown here is derived from an EMBL/GenBank/DDBJ whole genome shotgun (WGS) entry which is preliminary data.</text>
</comment>
<dbReference type="AlphaFoldDB" id="A0AAW1S993"/>
<sequence length="829" mass="92054">MSDRQEEELRAASLFAAVGLAESTAKEVAKTRKTREELVTVIEEAGASEGCSKAVGVHLYQISRKYPLNARDHRKAFMLDYVMSEKIKASNQLDGALEYLGRIGSDPVNRAELEEASGVGVEVTHDQLAAAVKEVIHAEAELLREDRYHAKLGPLQAGVKSQLKWADGAAVKAELEAQVAAFLGPKTEADMRPPDKKAKKKKAQERAAAAAASAAAAESAPATGVSSLANGPMPSANGNAAPSEASATTGTSTAEDASSSSPFTFLPAPEENNKVHTVVNFSDGRIMEIRNTADQLQKHLARTGRRVITRFPPEPNGYLHIGHAKAMFVSFGMAAESNGDCYLRFDDTNPEAEKLEYIEHIQDIVSWMGWKPYKITYSSDYFTELHQFAVQLIKAGCAYVDHQTADEIKQYREERRPSPWRERPTDESLRIFEEMRRGMTDEGQATLRMKQDVKNENYNMFDLIAYRVKFMPHPHAGTGWCIYPSYDFTHCLVDILEDVTHSLCTLEFESRRASYYWLLEVLDCYKPVVWEYARLNVTNNVLSKRKLNRLATGGIIRGWDDPRLLTLAGLRRRGVTAAAINSFCRELGITRTDSAVHLHKLDHHIRLDLDASSPRCLAVLRPLRVVLTNLPEDHHATYDAKVFPGRGEETYSVCLTRVVYIEATDFRDHDSKDYYGLAPGKSILLKYAGAITCQDFSVSDGQVTEVRATFTPIQEGAKPPKGVLNWVGQPAAGQEPLEFEARLYSELFKSLDPSDLGDAWMEDLNPTSETVIKGAYACTQLSKAQPGDRFQLERLGYFCVDSDSSSSNMVINRTCTLRESASSKAVSKK</sequence>
<feature type="domain" description="tRNA synthetases class I (E and Q) anti-codon binding" evidence="16">
    <location>
        <begin position="724"/>
        <end position="801"/>
    </location>
</feature>
<evidence type="ECO:0000256" key="11">
    <source>
        <dbReference type="SAM" id="MobiDB-lite"/>
    </source>
</evidence>
<dbReference type="GO" id="GO:0005524">
    <property type="term" value="F:ATP binding"/>
    <property type="evidence" value="ECO:0007669"/>
    <property type="project" value="UniProtKB-KW"/>
</dbReference>
<keyword evidence="7 10" id="KW-0030">Aminoacyl-tRNA synthetase</keyword>
<feature type="domain" description="Glutamyl/glutaminyl-tRNA synthetase class Ib anti-codon binding" evidence="13">
    <location>
        <begin position="613"/>
        <end position="710"/>
    </location>
</feature>
<proteinExistence type="inferred from homology"/>
<evidence type="ECO:0000259" key="13">
    <source>
        <dbReference type="Pfam" id="PF03950"/>
    </source>
</evidence>
<dbReference type="EC" id="6.1.1.18" evidence="2"/>
<feature type="compositionally biased region" description="Low complexity" evidence="11">
    <location>
        <begin position="240"/>
        <end position="262"/>
    </location>
</feature>
<dbReference type="InterPro" id="IPR042558">
    <property type="entry name" value="Gln-tRNA-synth_Ib_RNA-bd_N_1"/>
</dbReference>
<keyword evidence="3 10" id="KW-0436">Ligase</keyword>
<comment type="similarity">
    <text evidence="1 10">Belongs to the class-I aminoacyl-tRNA synthetase family.</text>
</comment>
<feature type="compositionally biased region" description="Low complexity" evidence="11">
    <location>
        <begin position="206"/>
        <end position="222"/>
    </location>
</feature>
<evidence type="ECO:0000256" key="10">
    <source>
        <dbReference type="RuleBase" id="RU363037"/>
    </source>
</evidence>
<evidence type="ECO:0000256" key="5">
    <source>
        <dbReference type="ARBA" id="ARBA00022840"/>
    </source>
</evidence>
<keyword evidence="18" id="KW-1185">Reference proteome</keyword>
<feature type="domain" description="Glutaminyl-tRNA synthetase class Ib non-specific RNA-binding" evidence="14">
    <location>
        <begin position="171"/>
        <end position="219"/>
    </location>
</feature>
<dbReference type="GO" id="GO:0009791">
    <property type="term" value="P:post-embryonic development"/>
    <property type="evidence" value="ECO:0007669"/>
    <property type="project" value="UniProtKB-ARBA"/>
</dbReference>
<dbReference type="InterPro" id="IPR011035">
    <property type="entry name" value="Ribosomal_bL25/Gln-tRNA_synth"/>
</dbReference>
<evidence type="ECO:0000256" key="8">
    <source>
        <dbReference type="ARBA" id="ARBA00030466"/>
    </source>
</evidence>
<evidence type="ECO:0000313" key="18">
    <source>
        <dbReference type="Proteomes" id="UP001438707"/>
    </source>
</evidence>
<dbReference type="Pfam" id="PF04557">
    <property type="entry name" value="tRNA_synt_1c_R2"/>
    <property type="match status" value="1"/>
</dbReference>
<dbReference type="EMBL" id="JALJOS010000002">
    <property type="protein sequence ID" value="KAK9843000.1"/>
    <property type="molecule type" value="Genomic_DNA"/>
</dbReference>
<dbReference type="NCBIfam" id="TIGR00440">
    <property type="entry name" value="glnS"/>
    <property type="match status" value="1"/>
</dbReference>
<keyword evidence="5 10" id="KW-0067">ATP-binding</keyword>
<evidence type="ECO:0000313" key="17">
    <source>
        <dbReference type="EMBL" id="KAK9843000.1"/>
    </source>
</evidence>
<evidence type="ECO:0000256" key="7">
    <source>
        <dbReference type="ARBA" id="ARBA00023146"/>
    </source>
</evidence>
<dbReference type="Proteomes" id="UP001438707">
    <property type="component" value="Unassembled WGS sequence"/>
</dbReference>
<dbReference type="Pfam" id="PF00749">
    <property type="entry name" value="tRNA-synt_1c"/>
    <property type="match status" value="1"/>
</dbReference>
<dbReference type="InterPro" id="IPR050132">
    <property type="entry name" value="Gln/Glu-tRNA_Ligase"/>
</dbReference>
<keyword evidence="6 10" id="KW-0648">Protein biosynthesis</keyword>
<dbReference type="GO" id="GO:0005829">
    <property type="term" value="C:cytosol"/>
    <property type="evidence" value="ECO:0007669"/>
    <property type="project" value="TreeGrafter"/>
</dbReference>
<evidence type="ECO:0000259" key="12">
    <source>
        <dbReference type="Pfam" id="PF00749"/>
    </source>
</evidence>
<evidence type="ECO:0000256" key="4">
    <source>
        <dbReference type="ARBA" id="ARBA00022741"/>
    </source>
</evidence>
<dbReference type="FunFam" id="3.40.50.620:FF:000037">
    <property type="entry name" value="Glutamine--tRNA ligase cytoplasmic"/>
    <property type="match status" value="1"/>
</dbReference>
<evidence type="ECO:0000256" key="3">
    <source>
        <dbReference type="ARBA" id="ARBA00022598"/>
    </source>
</evidence>
<feature type="compositionally biased region" description="Basic and acidic residues" evidence="11">
    <location>
        <begin position="187"/>
        <end position="196"/>
    </location>
</feature>
<dbReference type="Gene3D" id="1.10.10.2420">
    <property type="match status" value="1"/>
</dbReference>
<reference evidence="17 18" key="1">
    <citation type="journal article" date="2024" name="Nat. Commun.">
        <title>Phylogenomics reveals the evolutionary origins of lichenization in chlorophyte algae.</title>
        <authorList>
            <person name="Puginier C."/>
            <person name="Libourel C."/>
            <person name="Otte J."/>
            <person name="Skaloud P."/>
            <person name="Haon M."/>
            <person name="Grisel S."/>
            <person name="Petersen M."/>
            <person name="Berrin J.G."/>
            <person name="Delaux P.M."/>
            <person name="Dal Grande F."/>
            <person name="Keller J."/>
        </authorList>
    </citation>
    <scope>NUCLEOTIDE SEQUENCE [LARGE SCALE GENOMIC DNA]</scope>
    <source>
        <strain evidence="17 18">SAG 2145</strain>
    </source>
</reference>
<dbReference type="InterPro" id="IPR020056">
    <property type="entry name" value="Rbsml_bL25/Gln-tRNA_synth_N"/>
</dbReference>
<dbReference type="InterPro" id="IPR004514">
    <property type="entry name" value="Gln-tRNA-synth"/>
</dbReference>
<dbReference type="FunFam" id="3.90.800.10:FF:000001">
    <property type="entry name" value="Glutamine--tRNA ligase"/>
    <property type="match status" value="1"/>
</dbReference>
<dbReference type="InterPro" id="IPR014729">
    <property type="entry name" value="Rossmann-like_a/b/a_fold"/>
</dbReference>
<evidence type="ECO:0000256" key="1">
    <source>
        <dbReference type="ARBA" id="ARBA00005594"/>
    </source>
</evidence>
<evidence type="ECO:0000259" key="16">
    <source>
        <dbReference type="Pfam" id="PF20974"/>
    </source>
</evidence>
<gene>
    <name evidence="17" type="ORF">WJX74_005469</name>
</gene>
<dbReference type="GO" id="GO:0004819">
    <property type="term" value="F:glutamine-tRNA ligase activity"/>
    <property type="evidence" value="ECO:0007669"/>
    <property type="project" value="UniProtKB-EC"/>
</dbReference>
<dbReference type="InterPro" id="IPR007639">
    <property type="entry name" value="Gln-tRNA-synth_Ib_RNA-bd_N"/>
</dbReference>
<dbReference type="FunFam" id="1.10.1160.10:FF:000001">
    <property type="entry name" value="Glutamine--tRNA ligase"/>
    <property type="match status" value="1"/>
</dbReference>
<evidence type="ECO:0000256" key="2">
    <source>
        <dbReference type="ARBA" id="ARBA00012836"/>
    </source>
</evidence>
<dbReference type="Pfam" id="PF20974">
    <property type="entry name" value="tRNA-synt_1c_C2"/>
    <property type="match status" value="1"/>
</dbReference>
<dbReference type="InterPro" id="IPR020058">
    <property type="entry name" value="Glu/Gln-tRNA-synth_Ib_cat-dom"/>
</dbReference>
<dbReference type="Gene3D" id="1.10.8.1290">
    <property type="entry name" value="Glutaminyl-tRNA synthetase, non-specific RNA binding region part 1, domain 1"/>
    <property type="match status" value="1"/>
</dbReference>
<dbReference type="InterPro" id="IPR020059">
    <property type="entry name" value="Glu/Gln-tRNA-synth_Ib_codon-bd"/>
</dbReference>
<evidence type="ECO:0000259" key="15">
    <source>
        <dbReference type="Pfam" id="PF04558"/>
    </source>
</evidence>
<dbReference type="Pfam" id="PF04558">
    <property type="entry name" value="tRNA_synt_1c_R1"/>
    <property type="match status" value="1"/>
</dbReference>
<name>A0AAW1S993_9CHLO</name>
<evidence type="ECO:0000256" key="6">
    <source>
        <dbReference type="ARBA" id="ARBA00022917"/>
    </source>
</evidence>
<dbReference type="SUPFAM" id="SSF50715">
    <property type="entry name" value="Ribosomal protein L25-like"/>
    <property type="match status" value="1"/>
</dbReference>
<feature type="domain" description="Glutaminyl-tRNA synthetase class Ib non-specific RNA-binding" evidence="15">
    <location>
        <begin position="12"/>
        <end position="168"/>
    </location>
</feature>
<dbReference type="FunFam" id="1.10.8.1290:FF:000002">
    <property type="entry name" value="Glutamine--tRNA ligase cytoplasmic"/>
    <property type="match status" value="1"/>
</dbReference>
<organism evidence="17 18">
    <name type="scientific">Apatococcus lobatus</name>
    <dbReference type="NCBI Taxonomy" id="904363"/>
    <lineage>
        <taxon>Eukaryota</taxon>
        <taxon>Viridiplantae</taxon>
        <taxon>Chlorophyta</taxon>
        <taxon>core chlorophytes</taxon>
        <taxon>Trebouxiophyceae</taxon>
        <taxon>Chlorellales</taxon>
        <taxon>Chlorellaceae</taxon>
        <taxon>Apatococcus</taxon>
    </lineage>
</organism>
<evidence type="ECO:0000256" key="9">
    <source>
        <dbReference type="ARBA" id="ARBA00048270"/>
    </source>
</evidence>
<comment type="catalytic activity">
    <reaction evidence="9">
        <text>tRNA(Gln) + L-glutamine + ATP = L-glutaminyl-tRNA(Gln) + AMP + diphosphate</text>
        <dbReference type="Rhea" id="RHEA:20121"/>
        <dbReference type="Rhea" id="RHEA-COMP:9662"/>
        <dbReference type="Rhea" id="RHEA-COMP:9681"/>
        <dbReference type="ChEBI" id="CHEBI:30616"/>
        <dbReference type="ChEBI" id="CHEBI:33019"/>
        <dbReference type="ChEBI" id="CHEBI:58359"/>
        <dbReference type="ChEBI" id="CHEBI:78442"/>
        <dbReference type="ChEBI" id="CHEBI:78521"/>
        <dbReference type="ChEBI" id="CHEBI:456215"/>
        <dbReference type="EC" id="6.1.1.18"/>
    </reaction>
</comment>
<dbReference type="PRINTS" id="PR00987">
    <property type="entry name" value="TRNASYNTHGLU"/>
</dbReference>
<accession>A0AAW1S993</accession>
<feature type="region of interest" description="Disordered" evidence="11">
    <location>
        <begin position="185"/>
        <end position="269"/>
    </location>
</feature>
<dbReference type="Pfam" id="PF03950">
    <property type="entry name" value="tRNA-synt_1c_C"/>
    <property type="match status" value="1"/>
</dbReference>
<dbReference type="InterPro" id="IPR000924">
    <property type="entry name" value="Glu/Gln-tRNA-synth"/>
</dbReference>
<dbReference type="Gene3D" id="3.40.50.620">
    <property type="entry name" value="HUPs"/>
    <property type="match status" value="1"/>
</dbReference>
<dbReference type="PANTHER" id="PTHR43097:SF4">
    <property type="entry name" value="GLUTAMINE--TRNA LIGASE"/>
    <property type="match status" value="1"/>
</dbReference>
<dbReference type="Gene3D" id="2.40.240.10">
    <property type="entry name" value="Ribosomal Protein L25, Chain P"/>
    <property type="match status" value="2"/>
</dbReference>
<dbReference type="InterPro" id="IPR007638">
    <property type="entry name" value="Gln-tRNA-synth_Ib_RNA-bd_2"/>
</dbReference>
<keyword evidence="4 10" id="KW-0547">Nucleotide-binding</keyword>
<dbReference type="InterPro" id="IPR049437">
    <property type="entry name" value="tRNA-synt_1c_C2"/>
</dbReference>
<dbReference type="InterPro" id="IPR042559">
    <property type="entry name" value="Gln-tRNA-synth_Ib_RNA-bd_N_2"/>
</dbReference>
<dbReference type="FunFam" id="1.10.10.2420:FF:000001">
    <property type="entry name" value="Glutamine--tRNA ligase cytoplasmic"/>
    <property type="match status" value="1"/>
</dbReference>
<protein>
    <recommendedName>
        <fullName evidence="2">glutamine--tRNA ligase</fullName>
        <ecNumber evidence="2">6.1.1.18</ecNumber>
    </recommendedName>
    <alternativeName>
        <fullName evidence="8">Glutaminyl-tRNA synthetase</fullName>
    </alternativeName>
</protein>
<dbReference type="PROSITE" id="PS00178">
    <property type="entry name" value="AA_TRNA_LIGASE_I"/>
    <property type="match status" value="1"/>
</dbReference>
<dbReference type="PANTHER" id="PTHR43097">
    <property type="entry name" value="GLUTAMINE-TRNA LIGASE"/>
    <property type="match status" value="1"/>
</dbReference>
<dbReference type="GO" id="GO:0048608">
    <property type="term" value="P:reproductive structure development"/>
    <property type="evidence" value="ECO:0007669"/>
    <property type="project" value="UniProtKB-ARBA"/>
</dbReference>
<dbReference type="SUPFAM" id="SSF52374">
    <property type="entry name" value="Nucleotidylyl transferase"/>
    <property type="match status" value="1"/>
</dbReference>
<dbReference type="InterPro" id="IPR001412">
    <property type="entry name" value="aa-tRNA-synth_I_CS"/>
</dbReference>
<evidence type="ECO:0000259" key="14">
    <source>
        <dbReference type="Pfam" id="PF04557"/>
    </source>
</evidence>
<feature type="domain" description="Glutamyl/glutaminyl-tRNA synthetase class Ib catalytic" evidence="12">
    <location>
        <begin position="307"/>
        <end position="602"/>
    </location>
</feature>
<dbReference type="GO" id="GO:0006425">
    <property type="term" value="P:glutaminyl-tRNA aminoacylation"/>
    <property type="evidence" value="ECO:0007669"/>
    <property type="project" value="InterPro"/>
</dbReference>